<dbReference type="Proteomes" id="UP000070326">
    <property type="component" value="Unassembled WGS sequence"/>
</dbReference>
<dbReference type="GO" id="GO:0008276">
    <property type="term" value="F:protein methyltransferase activity"/>
    <property type="evidence" value="ECO:0007669"/>
    <property type="project" value="InterPro"/>
</dbReference>
<evidence type="ECO:0000313" key="9">
    <source>
        <dbReference type="Proteomes" id="UP000070326"/>
    </source>
</evidence>
<evidence type="ECO:0000256" key="4">
    <source>
        <dbReference type="ARBA" id="ARBA00022679"/>
    </source>
</evidence>
<evidence type="ECO:0000259" key="6">
    <source>
        <dbReference type="Pfam" id="PF13847"/>
    </source>
</evidence>
<reference evidence="7 9" key="1">
    <citation type="submission" date="2016-02" db="EMBL/GenBank/DDBJ databases">
        <authorList>
            <person name="Wen L."/>
            <person name="He K."/>
            <person name="Yang H."/>
        </authorList>
    </citation>
    <scope>NUCLEOTIDE SEQUENCE [LARGE SCALE GENOMIC DNA]</scope>
    <source>
        <strain evidence="7 9">MJR8628A</strain>
    </source>
</reference>
<dbReference type="InterPro" id="IPR025714">
    <property type="entry name" value="Methyltranfer_dom"/>
</dbReference>
<name>A0A135YLQ8_9FIRM</name>
<dbReference type="EMBL" id="LSQZ01000099">
    <property type="protein sequence ID" value="KXI10328.1"/>
    <property type="molecule type" value="Genomic_DNA"/>
</dbReference>
<dbReference type="GO" id="GO:0009236">
    <property type="term" value="P:cobalamin biosynthetic process"/>
    <property type="evidence" value="ECO:0007669"/>
    <property type="project" value="UniProtKB-UniPathway"/>
</dbReference>
<keyword evidence="3 7" id="KW-0489">Methyltransferase</keyword>
<dbReference type="PATRIC" id="fig|1261.3.peg.966"/>
<dbReference type="GO" id="GO:0032259">
    <property type="term" value="P:methylation"/>
    <property type="evidence" value="ECO:0007669"/>
    <property type="project" value="UniProtKB-KW"/>
</dbReference>
<keyword evidence="2" id="KW-0169">Cobalamin biosynthesis</keyword>
<dbReference type="NCBIfam" id="TIGR02469">
    <property type="entry name" value="CbiT"/>
    <property type="match status" value="1"/>
</dbReference>
<organism evidence="7 9">
    <name type="scientific">Peptostreptococcus anaerobius</name>
    <dbReference type="NCBI Taxonomy" id="1261"/>
    <lineage>
        <taxon>Bacteria</taxon>
        <taxon>Bacillati</taxon>
        <taxon>Bacillota</taxon>
        <taxon>Clostridia</taxon>
        <taxon>Peptostreptococcales</taxon>
        <taxon>Peptostreptococcaceae</taxon>
        <taxon>Peptostreptococcus</taxon>
    </lineage>
</organism>
<dbReference type="RefSeq" id="WP_004167205.1">
    <property type="nucleotide sequence ID" value="NZ_CAXUJS010000008.1"/>
</dbReference>
<dbReference type="PANTHER" id="PTHR43182">
    <property type="entry name" value="COBALT-PRECORRIN-6B C(15)-METHYLTRANSFERASE (DECARBOXYLATING)"/>
    <property type="match status" value="1"/>
</dbReference>
<evidence type="ECO:0000256" key="5">
    <source>
        <dbReference type="ARBA" id="ARBA00022691"/>
    </source>
</evidence>
<sequence length="190" mass="20932">MKNSEFIRTKVPITKEEVRAISLQKLDLARKKYLLDIGTGSGSISVEAGLNYPDLRILAVDKNPDAISLTRANIEKFGLENISLIGADLPNESHKLDGCSPSKFDSVFVGGASARIEDLVLWLRGRIEDGGTLVANFILIESMTRYIESIKEAGFDDIEVIQVSVSRMEKLGSGNYFKPNNPIFVVTAKR</sequence>
<dbReference type="InterPro" id="IPR029063">
    <property type="entry name" value="SAM-dependent_MTases_sf"/>
</dbReference>
<evidence type="ECO:0000256" key="2">
    <source>
        <dbReference type="ARBA" id="ARBA00022573"/>
    </source>
</evidence>
<comment type="pathway">
    <text evidence="1">Cofactor biosynthesis; adenosylcobalamin biosynthesis.</text>
</comment>
<dbReference type="UniPathway" id="UPA00148"/>
<reference evidence="8 10" key="2">
    <citation type="submission" date="2018-06" db="EMBL/GenBank/DDBJ databases">
        <authorList>
            <consortium name="Pathogen Informatics"/>
            <person name="Doyle S."/>
        </authorList>
    </citation>
    <scope>NUCLEOTIDE SEQUENCE [LARGE SCALE GENOMIC DNA]</scope>
    <source>
        <strain evidence="8 10">NCTC11460</strain>
    </source>
</reference>
<dbReference type="PANTHER" id="PTHR43182:SF1">
    <property type="entry name" value="COBALT-PRECORRIN-7 C(5)-METHYLTRANSFERASE"/>
    <property type="match status" value="1"/>
</dbReference>
<dbReference type="InterPro" id="IPR050714">
    <property type="entry name" value="Cobalamin_biosynth_MTase"/>
</dbReference>
<accession>A0A135YLQ8</accession>
<dbReference type="AlphaFoldDB" id="A0A135YLQ8"/>
<dbReference type="CDD" id="cd02440">
    <property type="entry name" value="AdoMet_MTases"/>
    <property type="match status" value="1"/>
</dbReference>
<keyword evidence="5" id="KW-0949">S-adenosyl-L-methionine</keyword>
<dbReference type="Pfam" id="PF13847">
    <property type="entry name" value="Methyltransf_31"/>
    <property type="match status" value="1"/>
</dbReference>
<dbReference type="SUPFAM" id="SSF53335">
    <property type="entry name" value="S-adenosyl-L-methionine-dependent methyltransferases"/>
    <property type="match status" value="1"/>
</dbReference>
<evidence type="ECO:0000313" key="10">
    <source>
        <dbReference type="Proteomes" id="UP000255101"/>
    </source>
</evidence>
<dbReference type="eggNOG" id="COG2242">
    <property type="taxonomic scope" value="Bacteria"/>
</dbReference>
<evidence type="ECO:0000313" key="8">
    <source>
        <dbReference type="EMBL" id="SUB60299.1"/>
    </source>
</evidence>
<dbReference type="Gene3D" id="3.40.50.150">
    <property type="entry name" value="Vaccinia Virus protein VP39"/>
    <property type="match status" value="1"/>
</dbReference>
<dbReference type="GeneID" id="79842973"/>
<dbReference type="EMBL" id="UGTB01000004">
    <property type="protein sequence ID" value="SUB60299.1"/>
    <property type="molecule type" value="Genomic_DNA"/>
</dbReference>
<evidence type="ECO:0000313" key="7">
    <source>
        <dbReference type="EMBL" id="KXI10328.1"/>
    </source>
</evidence>
<gene>
    <name evidence="8" type="primary">cbiT_1</name>
    <name evidence="7" type="ORF">HMPREF3195_01914</name>
    <name evidence="8" type="ORF">NCTC11460_00198</name>
</gene>
<keyword evidence="4 7" id="KW-0808">Transferase</keyword>
<feature type="domain" description="Methyltransferase" evidence="6">
    <location>
        <begin position="33"/>
        <end position="124"/>
    </location>
</feature>
<proteinExistence type="predicted"/>
<protein>
    <submittedName>
        <fullName evidence="7">Precorrin-6Y C5,15-methyltransferase, CbiT subunit</fullName>
    </submittedName>
    <submittedName>
        <fullName evidence="8">Probable cobalt-precorrin-6Y C(15)-methyltransferase [decarboxylating]</fullName>
        <ecNumber evidence="8">2.1.1.-</ecNumber>
    </submittedName>
</protein>
<dbReference type="EC" id="2.1.1.-" evidence="8"/>
<dbReference type="InterPro" id="IPR014008">
    <property type="entry name" value="Cbl_synth_MTase_CbiT"/>
</dbReference>
<evidence type="ECO:0000256" key="1">
    <source>
        <dbReference type="ARBA" id="ARBA00004953"/>
    </source>
</evidence>
<dbReference type="Proteomes" id="UP000255101">
    <property type="component" value="Unassembled WGS sequence"/>
</dbReference>
<evidence type="ECO:0000256" key="3">
    <source>
        <dbReference type="ARBA" id="ARBA00022603"/>
    </source>
</evidence>
<dbReference type="STRING" id="1261.HMPREF3195_01914"/>